<evidence type="ECO:0000313" key="3">
    <source>
        <dbReference type="Proteomes" id="UP000242497"/>
    </source>
</evidence>
<sequence length="151" mass="17626">MQIQLSQKERMYLEDGKIQEGICVQKYQKYAQQAQDPQLKQLFNKIATEEQHHLDTINQLLQGQQPNLAHPQQQQQNQTPSQGTMNNENDKNLCIDLLSTEKHVSSNYDIAVFESANPVVRQAFQHIQQDEQRHGEELFNYMNSHGMYNVK</sequence>
<dbReference type="STRING" id="1123349.SAMN02744037_02095"/>
<dbReference type="Proteomes" id="UP000242497">
    <property type="component" value="Unassembled WGS sequence"/>
</dbReference>
<dbReference type="CDD" id="cd00657">
    <property type="entry name" value="Ferritin_like"/>
    <property type="match status" value="1"/>
</dbReference>
<evidence type="ECO:0000256" key="1">
    <source>
        <dbReference type="SAM" id="MobiDB-lite"/>
    </source>
</evidence>
<dbReference type="InterPro" id="IPR012851">
    <property type="entry name" value="Spore_coat_CotF-like"/>
</dbReference>
<accession>A0A1M6RFE1</accession>
<keyword evidence="3" id="KW-1185">Reference proteome</keyword>
<gene>
    <name evidence="2" type="ORF">SAMN02744037_02095</name>
</gene>
<reference evidence="3" key="1">
    <citation type="submission" date="2016-11" db="EMBL/GenBank/DDBJ databases">
        <authorList>
            <person name="Varghese N."/>
            <person name="Submissions S."/>
        </authorList>
    </citation>
    <scope>NUCLEOTIDE SEQUENCE [LARGE SCALE GENOMIC DNA]</scope>
    <source>
        <strain evidence="3">DSM 15518</strain>
    </source>
</reference>
<dbReference type="AlphaFoldDB" id="A0A1M6RFE1"/>
<protein>
    <submittedName>
        <fullName evidence="2">Coat F domain-containing protein</fullName>
    </submittedName>
</protein>
<proteinExistence type="predicted"/>
<dbReference type="Pfam" id="PF07875">
    <property type="entry name" value="Coat_F"/>
    <property type="match status" value="1"/>
</dbReference>
<dbReference type="RefSeq" id="WP_072889754.1">
    <property type="nucleotide sequence ID" value="NZ_FRAE01000056.1"/>
</dbReference>
<name>A0A1M6RFE1_9FIRM</name>
<dbReference type="SUPFAM" id="SSF47240">
    <property type="entry name" value="Ferritin-like"/>
    <property type="match status" value="1"/>
</dbReference>
<dbReference type="EMBL" id="FRAE01000056">
    <property type="protein sequence ID" value="SHK31106.1"/>
    <property type="molecule type" value="Genomic_DNA"/>
</dbReference>
<feature type="compositionally biased region" description="Low complexity" evidence="1">
    <location>
        <begin position="62"/>
        <end position="82"/>
    </location>
</feature>
<dbReference type="OrthoDB" id="1706542at2"/>
<organism evidence="2 3">
    <name type="scientific">Tepidibacter formicigenes DSM 15518</name>
    <dbReference type="NCBI Taxonomy" id="1123349"/>
    <lineage>
        <taxon>Bacteria</taxon>
        <taxon>Bacillati</taxon>
        <taxon>Bacillota</taxon>
        <taxon>Clostridia</taxon>
        <taxon>Peptostreptococcales</taxon>
        <taxon>Peptostreptococcaceae</taxon>
        <taxon>Tepidibacter</taxon>
    </lineage>
</organism>
<evidence type="ECO:0000313" key="2">
    <source>
        <dbReference type="EMBL" id="SHK31106.1"/>
    </source>
</evidence>
<dbReference type="InterPro" id="IPR009078">
    <property type="entry name" value="Ferritin-like_SF"/>
</dbReference>
<feature type="region of interest" description="Disordered" evidence="1">
    <location>
        <begin position="59"/>
        <end position="89"/>
    </location>
</feature>
<dbReference type="Gene3D" id="1.20.120.660">
    <property type="entry name" value="IL-4 antagonist (De novo design) like domain"/>
    <property type="match status" value="2"/>
</dbReference>